<dbReference type="Gene3D" id="3.40.50.150">
    <property type="entry name" value="Vaccinia Virus protein VP39"/>
    <property type="match status" value="1"/>
</dbReference>
<organism evidence="6 7">
    <name type="scientific">Nostoc favosum CHAB5714</name>
    <dbReference type="NCBI Taxonomy" id="2780399"/>
    <lineage>
        <taxon>Bacteria</taxon>
        <taxon>Bacillati</taxon>
        <taxon>Cyanobacteriota</taxon>
        <taxon>Cyanophyceae</taxon>
        <taxon>Nostocales</taxon>
        <taxon>Nostocaceae</taxon>
        <taxon>Nostoc</taxon>
        <taxon>Nostoc favosum</taxon>
    </lineage>
</organism>
<evidence type="ECO:0000313" key="7">
    <source>
        <dbReference type="Proteomes" id="UP001199525"/>
    </source>
</evidence>
<evidence type="ECO:0000256" key="1">
    <source>
        <dbReference type="ARBA" id="ARBA00006594"/>
    </source>
</evidence>
<evidence type="ECO:0000256" key="3">
    <source>
        <dbReference type="ARBA" id="ARBA00022679"/>
    </source>
</evidence>
<dbReference type="Pfam" id="PF01555">
    <property type="entry name" value="N6_N4_Mtase"/>
    <property type="match status" value="1"/>
</dbReference>
<keyword evidence="2" id="KW-0489">Methyltransferase</keyword>
<dbReference type="RefSeq" id="WP_229486986.1">
    <property type="nucleotide sequence ID" value="NZ_JAIVFQ010000041.1"/>
</dbReference>
<evidence type="ECO:0000259" key="5">
    <source>
        <dbReference type="Pfam" id="PF01555"/>
    </source>
</evidence>
<accession>A0ABS8ID61</accession>
<protein>
    <recommendedName>
        <fullName evidence="4">Methyltransferase</fullName>
        <ecNumber evidence="4">2.1.1.-</ecNumber>
    </recommendedName>
</protein>
<dbReference type="Proteomes" id="UP001199525">
    <property type="component" value="Unassembled WGS sequence"/>
</dbReference>
<evidence type="ECO:0000313" key="6">
    <source>
        <dbReference type="EMBL" id="MCC5602010.1"/>
    </source>
</evidence>
<dbReference type="InterPro" id="IPR002941">
    <property type="entry name" value="DNA_methylase_N4/N6"/>
</dbReference>
<dbReference type="InterPro" id="IPR001091">
    <property type="entry name" value="RM_Methyltransferase"/>
</dbReference>
<gene>
    <name evidence="6" type="ORF">LC586_23115</name>
</gene>
<keyword evidence="3" id="KW-0808">Transferase</keyword>
<dbReference type="SUPFAM" id="SSF53335">
    <property type="entry name" value="S-adenosyl-L-methionine-dependent methyltransferases"/>
    <property type="match status" value="1"/>
</dbReference>
<reference evidence="6 7" key="1">
    <citation type="journal article" date="2021" name="Microorganisms">
        <title>Genome Evolution of Filamentous Cyanobacterium Nostoc Species: From Facultative Symbiosis to Free Living.</title>
        <authorList>
            <person name="Huo D."/>
            <person name="Li H."/>
            <person name="Cai F."/>
            <person name="Guo X."/>
            <person name="Qiao Z."/>
            <person name="Wang W."/>
            <person name="Yu G."/>
            <person name="Li R."/>
        </authorList>
    </citation>
    <scope>NUCLEOTIDE SEQUENCE [LARGE SCALE GENOMIC DNA]</scope>
    <source>
        <strain evidence="6 7">CHAB 5714</strain>
    </source>
</reference>
<name>A0ABS8ID61_9NOSO</name>
<dbReference type="PROSITE" id="PS00092">
    <property type="entry name" value="N6_MTASE"/>
    <property type="match status" value="1"/>
</dbReference>
<proteinExistence type="inferred from homology"/>
<dbReference type="InterPro" id="IPR002052">
    <property type="entry name" value="DNA_methylase_N6_adenine_CS"/>
</dbReference>
<dbReference type="EC" id="2.1.1.-" evidence="4"/>
<comment type="caution">
    <text evidence="6">The sequence shown here is derived from an EMBL/GenBank/DDBJ whole genome shotgun (WGS) entry which is preliminary data.</text>
</comment>
<evidence type="ECO:0000256" key="4">
    <source>
        <dbReference type="RuleBase" id="RU362026"/>
    </source>
</evidence>
<comment type="similarity">
    <text evidence="1 4">Belongs to the N(4)/N(6)-methyltransferase family.</text>
</comment>
<evidence type="ECO:0000256" key="2">
    <source>
        <dbReference type="ARBA" id="ARBA00022603"/>
    </source>
</evidence>
<dbReference type="PRINTS" id="PR00508">
    <property type="entry name" value="S21N4MTFRASE"/>
</dbReference>
<feature type="domain" description="DNA methylase N-4/N-6" evidence="5">
    <location>
        <begin position="208"/>
        <end position="291"/>
    </location>
</feature>
<sequence>MNQWAFEYQVENIGKSVILHADCFEWLSRIPENSIHAVVTDPPYGVKEYDFDQLLKRANGNGGIWRIPPSFDGHQRAPLPRFTALSTKERLVLKNFFVEWAKLVVRVLRPGGHVFIASNAFLSQLVFSALVEGGLEFRGELIRLVRTLRGGDACGGKLRPKNAEDEFPHVSSMLRGCYEPWGILRKPIPVGMKLSECLREFQTGGLRRNRDGTPLGDVIASERTPQKERAIANHPSLKPQSFLRQVVYAALPLGEGIIADTFMGSGSTVAAAEAVGVCCIGIERNLDYYEMSCTAIPNLITLEIPSQNITDLQLTLW</sequence>
<dbReference type="InterPro" id="IPR029063">
    <property type="entry name" value="SAM-dependent_MTases_sf"/>
</dbReference>
<keyword evidence="7" id="KW-1185">Reference proteome</keyword>
<dbReference type="EMBL" id="JAIVFQ010000041">
    <property type="protein sequence ID" value="MCC5602010.1"/>
    <property type="molecule type" value="Genomic_DNA"/>
</dbReference>